<dbReference type="PANTHER" id="PTHR42713:SF2">
    <property type="entry name" value="TWO-COMPONENT SENSOR KINASE YESM"/>
    <property type="match status" value="1"/>
</dbReference>
<dbReference type="OrthoDB" id="9776552at2"/>
<evidence type="ECO:0000256" key="4">
    <source>
        <dbReference type="ARBA" id="ARBA00022679"/>
    </source>
</evidence>
<proteinExistence type="predicted"/>
<gene>
    <name evidence="9" type="ORF">JCM9152_3183</name>
</gene>
<evidence type="ECO:0000256" key="1">
    <source>
        <dbReference type="ARBA" id="ARBA00004651"/>
    </source>
</evidence>
<dbReference type="Pfam" id="PF02518">
    <property type="entry name" value="HATPase_c"/>
    <property type="match status" value="1"/>
</dbReference>
<protein>
    <submittedName>
        <fullName evidence="9">Two-component sensor kinase yesM</fullName>
    </submittedName>
</protein>
<evidence type="ECO:0000256" key="7">
    <source>
        <dbReference type="SAM" id="Phobius"/>
    </source>
</evidence>
<dbReference type="InterPro" id="IPR036890">
    <property type="entry name" value="HATPase_C_sf"/>
</dbReference>
<evidence type="ECO:0000256" key="5">
    <source>
        <dbReference type="ARBA" id="ARBA00022777"/>
    </source>
</evidence>
<keyword evidence="4" id="KW-0808">Transferase</keyword>
<dbReference type="CDD" id="cd06225">
    <property type="entry name" value="HAMP"/>
    <property type="match status" value="1"/>
</dbReference>
<evidence type="ECO:0000313" key="10">
    <source>
        <dbReference type="Proteomes" id="UP000018895"/>
    </source>
</evidence>
<evidence type="ECO:0000256" key="6">
    <source>
        <dbReference type="ARBA" id="ARBA00023136"/>
    </source>
</evidence>
<dbReference type="PROSITE" id="PS50885">
    <property type="entry name" value="HAMP"/>
    <property type="match status" value="1"/>
</dbReference>
<comment type="subcellular location">
    <subcellularLocation>
        <location evidence="1">Cell membrane</location>
        <topology evidence="1">Multi-pass membrane protein</topology>
    </subcellularLocation>
</comment>
<evidence type="ECO:0000259" key="8">
    <source>
        <dbReference type="PROSITE" id="PS50885"/>
    </source>
</evidence>
<accession>W4QJ79</accession>
<feature type="transmembrane region" description="Helical" evidence="7">
    <location>
        <begin position="15"/>
        <end position="35"/>
    </location>
</feature>
<dbReference type="SMART" id="SM00387">
    <property type="entry name" value="HATPase_c"/>
    <property type="match status" value="1"/>
</dbReference>
<name>W4QJ79_9BACI</name>
<dbReference type="Gene3D" id="3.30.565.10">
    <property type="entry name" value="Histidine kinase-like ATPase, C-terminal domain"/>
    <property type="match status" value="1"/>
</dbReference>
<dbReference type="EMBL" id="BAUU01000022">
    <property type="protein sequence ID" value="GAE31698.1"/>
    <property type="molecule type" value="Genomic_DNA"/>
</dbReference>
<keyword evidence="7" id="KW-0812">Transmembrane</keyword>
<dbReference type="Pfam" id="PF06580">
    <property type="entry name" value="His_kinase"/>
    <property type="match status" value="1"/>
</dbReference>
<dbReference type="Gene3D" id="6.10.340.10">
    <property type="match status" value="1"/>
</dbReference>
<dbReference type="Pfam" id="PF00672">
    <property type="entry name" value="HAMP"/>
    <property type="match status" value="1"/>
</dbReference>
<keyword evidence="6 7" id="KW-0472">Membrane</keyword>
<dbReference type="InterPro" id="IPR010559">
    <property type="entry name" value="Sig_transdc_His_kin_internal"/>
</dbReference>
<dbReference type="Proteomes" id="UP000018895">
    <property type="component" value="Unassembled WGS sequence"/>
</dbReference>
<dbReference type="InterPro" id="IPR003660">
    <property type="entry name" value="HAMP_dom"/>
</dbReference>
<organism evidence="9 10">
    <name type="scientific">Halalkalibacter hemicellulosilyticusJCM 9152</name>
    <dbReference type="NCBI Taxonomy" id="1236971"/>
    <lineage>
        <taxon>Bacteria</taxon>
        <taxon>Bacillati</taxon>
        <taxon>Bacillota</taxon>
        <taxon>Bacilli</taxon>
        <taxon>Bacillales</taxon>
        <taxon>Bacillaceae</taxon>
        <taxon>Halalkalibacter</taxon>
    </lineage>
</organism>
<feature type="domain" description="HAMP" evidence="8">
    <location>
        <begin position="308"/>
        <end position="360"/>
    </location>
</feature>
<reference evidence="9" key="1">
    <citation type="journal article" date="2014" name="Genome Announc.">
        <title>Draft Genome Sequences of Three Alkaliphilic Bacillus Strains, Bacillus wakoensis JCM 9140T, Bacillus akibai JCM 9157T, and Bacillus hemicellulosilyticus JCM 9152T.</title>
        <authorList>
            <person name="Yuki M."/>
            <person name="Oshima K."/>
            <person name="Suda W."/>
            <person name="Oshida Y."/>
            <person name="Kitamura K."/>
            <person name="Iida T."/>
            <person name="Hattori M."/>
            <person name="Ohkuma M."/>
        </authorList>
    </citation>
    <scope>NUCLEOTIDE SEQUENCE [LARGE SCALE GENOMIC DNA]</scope>
    <source>
        <strain evidence="9">JCM 9152</strain>
    </source>
</reference>
<dbReference type="SUPFAM" id="SSF158472">
    <property type="entry name" value="HAMP domain-like"/>
    <property type="match status" value="1"/>
</dbReference>
<keyword evidence="10" id="KW-1185">Reference proteome</keyword>
<evidence type="ECO:0000256" key="2">
    <source>
        <dbReference type="ARBA" id="ARBA00022475"/>
    </source>
</evidence>
<comment type="caution">
    <text evidence="9">The sequence shown here is derived from an EMBL/GenBank/DDBJ whole genome shotgun (WGS) entry which is preliminary data.</text>
</comment>
<dbReference type="STRING" id="1236971.JCM9152_3183"/>
<keyword evidence="7" id="KW-1133">Transmembrane helix</keyword>
<dbReference type="AlphaFoldDB" id="W4QJ79"/>
<evidence type="ECO:0000313" key="9">
    <source>
        <dbReference type="EMBL" id="GAE31698.1"/>
    </source>
</evidence>
<dbReference type="InterPro" id="IPR051552">
    <property type="entry name" value="HptR"/>
</dbReference>
<sequence>MSIKHLFVSSLRTKFLIMFVVLTVIPLVFVGMISYQKAMNIISENAISKAQLKGTQLSQEIDGIFQNIMRFTEIGKQENTIRFLMEDWNEHDYEDAKSILNMFTTYREIIPMSRHILEITIINQSGKALSESKGLHANQLSSTINEEIDVNRHTTKPIMELTEFNSATVISITQPIIWDITHETIGYMNIIVDHTVILSLLEEASLEQNGPFFIQSNHENFPFTIYHHDLYTEILHIETDFINDLHEAESEQSVLITSHESDTTGWHIFGVVPEKELLKEANSIRNLIMLTVVSSIIFTISLYIFITSRLIRPISHLKDKIKLASNGDLTVKVENHSYDEISELGQSFNRMIEKIKTLLETSINKEKQLKMAELRALQAQINPHFLYNTLDTIIWMAEAKKEKDVMTITKALSHFFRISLNKGKDLITIEQEISHVKNYLVIQKMRYRDILDIQFTINKEIEPFIIHKLTLQPLIENAIYHGIKNKRGKGFIHIIGDFDSNKHICFRITDNGLGIEETKLAEIRSCLLANEPVQTAKGGYGMYNVQERIRLYYGEPYGIEIDSVYGMGTTIHLTIPMER</sequence>
<feature type="transmembrane region" description="Helical" evidence="7">
    <location>
        <begin position="287"/>
        <end position="306"/>
    </location>
</feature>
<dbReference type="InterPro" id="IPR003594">
    <property type="entry name" value="HATPase_dom"/>
</dbReference>
<dbReference type="GO" id="GO:0005886">
    <property type="term" value="C:plasma membrane"/>
    <property type="evidence" value="ECO:0007669"/>
    <property type="project" value="UniProtKB-SubCell"/>
</dbReference>
<evidence type="ECO:0000256" key="3">
    <source>
        <dbReference type="ARBA" id="ARBA00022553"/>
    </source>
</evidence>
<dbReference type="GO" id="GO:0000155">
    <property type="term" value="F:phosphorelay sensor kinase activity"/>
    <property type="evidence" value="ECO:0007669"/>
    <property type="project" value="InterPro"/>
</dbReference>
<keyword evidence="5 9" id="KW-0418">Kinase</keyword>
<dbReference type="SUPFAM" id="SSF55874">
    <property type="entry name" value="ATPase domain of HSP90 chaperone/DNA topoisomerase II/histidine kinase"/>
    <property type="match status" value="1"/>
</dbReference>
<keyword evidence="3" id="KW-0597">Phosphoprotein</keyword>
<dbReference type="PANTHER" id="PTHR42713">
    <property type="entry name" value="HISTIDINE KINASE-RELATED"/>
    <property type="match status" value="1"/>
</dbReference>
<dbReference type="RefSeq" id="WP_035345694.1">
    <property type="nucleotide sequence ID" value="NZ_BAUU01000022.1"/>
</dbReference>
<dbReference type="SMART" id="SM00304">
    <property type="entry name" value="HAMP"/>
    <property type="match status" value="1"/>
</dbReference>
<keyword evidence="2" id="KW-1003">Cell membrane</keyword>